<reference evidence="7 8" key="1">
    <citation type="submission" date="2024-02" db="EMBL/GenBank/DDBJ databases">
        <title>Rhodopirellula caenicola NBRC 110016.</title>
        <authorList>
            <person name="Ichikawa N."/>
            <person name="Katano-Makiyama Y."/>
            <person name="Hidaka K."/>
        </authorList>
    </citation>
    <scope>NUCLEOTIDE SEQUENCE [LARGE SCALE GENOMIC DNA]</scope>
    <source>
        <strain evidence="7 8">NBRC 110016</strain>
    </source>
</reference>
<dbReference type="Gene3D" id="3.40.720.10">
    <property type="entry name" value="Alkaline Phosphatase, subunit A"/>
    <property type="match status" value="1"/>
</dbReference>
<comment type="caution">
    <text evidence="7">The sequence shown here is derived from an EMBL/GenBank/DDBJ whole genome shotgun (WGS) entry which is preliminary data.</text>
</comment>
<dbReference type="PROSITE" id="PS00149">
    <property type="entry name" value="SULFATASE_2"/>
    <property type="match status" value="1"/>
</dbReference>
<dbReference type="PANTHER" id="PTHR42693:SF33">
    <property type="entry name" value="ARYLSULFATASE"/>
    <property type="match status" value="1"/>
</dbReference>
<dbReference type="InterPro" id="IPR024607">
    <property type="entry name" value="Sulfatase_CS"/>
</dbReference>
<evidence type="ECO:0000313" key="8">
    <source>
        <dbReference type="Proteomes" id="UP001416858"/>
    </source>
</evidence>
<evidence type="ECO:0000256" key="1">
    <source>
        <dbReference type="ARBA" id="ARBA00008779"/>
    </source>
</evidence>
<dbReference type="InterPro" id="IPR000917">
    <property type="entry name" value="Sulfatase_N"/>
</dbReference>
<dbReference type="CDD" id="cd16025">
    <property type="entry name" value="PAS_like"/>
    <property type="match status" value="1"/>
</dbReference>
<dbReference type="PANTHER" id="PTHR42693">
    <property type="entry name" value="ARYLSULFATASE FAMILY MEMBER"/>
    <property type="match status" value="1"/>
</dbReference>
<keyword evidence="8" id="KW-1185">Reference proteome</keyword>
<evidence type="ECO:0000256" key="2">
    <source>
        <dbReference type="ARBA" id="ARBA00022723"/>
    </source>
</evidence>
<evidence type="ECO:0000256" key="4">
    <source>
        <dbReference type="ARBA" id="ARBA00022837"/>
    </source>
</evidence>
<dbReference type="RefSeq" id="WP_345685390.1">
    <property type="nucleotide sequence ID" value="NZ_BAABRO010000010.1"/>
</dbReference>
<dbReference type="Pfam" id="PF00884">
    <property type="entry name" value="Sulfatase"/>
    <property type="match status" value="1"/>
</dbReference>
<keyword evidence="4" id="KW-0106">Calcium</keyword>
<proteinExistence type="inferred from homology"/>
<evidence type="ECO:0000256" key="3">
    <source>
        <dbReference type="ARBA" id="ARBA00022801"/>
    </source>
</evidence>
<organism evidence="7 8">
    <name type="scientific">Novipirellula caenicola</name>
    <dbReference type="NCBI Taxonomy" id="1536901"/>
    <lineage>
        <taxon>Bacteria</taxon>
        <taxon>Pseudomonadati</taxon>
        <taxon>Planctomycetota</taxon>
        <taxon>Planctomycetia</taxon>
        <taxon>Pirellulales</taxon>
        <taxon>Pirellulaceae</taxon>
        <taxon>Novipirellula</taxon>
    </lineage>
</organism>
<gene>
    <name evidence="7" type="primary">atsA_12</name>
    <name evidence="7" type="ORF">Rcae01_04081</name>
</gene>
<evidence type="ECO:0000256" key="5">
    <source>
        <dbReference type="SAM" id="MobiDB-lite"/>
    </source>
</evidence>
<keyword evidence="2" id="KW-0479">Metal-binding</keyword>
<dbReference type="SUPFAM" id="SSF53649">
    <property type="entry name" value="Alkaline phosphatase-like"/>
    <property type="match status" value="1"/>
</dbReference>
<dbReference type="EMBL" id="BAABRO010000010">
    <property type="protein sequence ID" value="GAA5508614.1"/>
    <property type="molecule type" value="Genomic_DNA"/>
</dbReference>
<dbReference type="InterPro" id="IPR017850">
    <property type="entry name" value="Alkaline_phosphatase_core_sf"/>
</dbReference>
<comment type="similarity">
    <text evidence="1">Belongs to the sulfatase family.</text>
</comment>
<protein>
    <submittedName>
        <fullName evidence="7">Arylsulfatase</fullName>
    </submittedName>
</protein>
<evidence type="ECO:0000259" key="6">
    <source>
        <dbReference type="Pfam" id="PF00884"/>
    </source>
</evidence>
<feature type="region of interest" description="Disordered" evidence="5">
    <location>
        <begin position="496"/>
        <end position="537"/>
    </location>
</feature>
<sequence length="537" mass="60181">MHTFTFLRRFRAYDLRVPAILLLFGIAISADVNAANRPNIVLMVADDMGYSDPGCFGGEIATPNIDQLAHEGVRLTHFYNGGMCVVSRAMMFSGQWWPAALPAFNELDLLPEQLHDSGYRSALIGKWHLDGHPMDHGFDHFFGFLTGFADHFAGAPSYRIDRKPFRDFGDDFYSSDALSDRAIKFIHDAAKQQPAAPFFLCLSYQSPHNPLQAPREDIMKYRGRYAAGWQAVREARFERQKELGLIADDAVLPAYPQNLPDWNSLSEEQRDLEDLRMSVFAAMVERMDHGIGRVMDAVRSSGFGENTLVLFLSDNGSDSFSVLDDAMLQSDRLPGDRGSNWQLGTGWAYASVTPWRMYKIGQHAGGVTTGAVAWWPGHTGTAGRIDSRPVHVVDVLPTLLDLIGNDAPSAAGESFLPLLQDRAWQREQPLYFQYMDNRAIRTDRWTLAEVDGAGWQLLDNQTDPLETTDLAVEKPELVGELNAKWLAWWQEQSGSPNYQPQSTKHSPHYHPQGDRGTGVRYVPSAMPKRLSARYATP</sequence>
<dbReference type="Proteomes" id="UP001416858">
    <property type="component" value="Unassembled WGS sequence"/>
</dbReference>
<feature type="domain" description="Sulfatase N-terminal" evidence="6">
    <location>
        <begin position="38"/>
        <end position="404"/>
    </location>
</feature>
<dbReference type="Gene3D" id="3.30.1120.10">
    <property type="match status" value="1"/>
</dbReference>
<keyword evidence="3" id="KW-0378">Hydrolase</keyword>
<accession>A0ABP9VTZ8</accession>
<name>A0ABP9VTZ8_9BACT</name>
<evidence type="ECO:0000313" key="7">
    <source>
        <dbReference type="EMBL" id="GAA5508614.1"/>
    </source>
</evidence>
<dbReference type="InterPro" id="IPR050738">
    <property type="entry name" value="Sulfatase"/>
</dbReference>